<keyword evidence="2" id="KW-1185">Reference proteome</keyword>
<evidence type="ECO:0000313" key="2">
    <source>
        <dbReference type="Proteomes" id="UP001529510"/>
    </source>
</evidence>
<gene>
    <name evidence="1" type="ORF">M9458_055576</name>
</gene>
<organism evidence="1 2">
    <name type="scientific">Cirrhinus mrigala</name>
    <name type="common">Mrigala</name>
    <dbReference type="NCBI Taxonomy" id="683832"/>
    <lineage>
        <taxon>Eukaryota</taxon>
        <taxon>Metazoa</taxon>
        <taxon>Chordata</taxon>
        <taxon>Craniata</taxon>
        <taxon>Vertebrata</taxon>
        <taxon>Euteleostomi</taxon>
        <taxon>Actinopterygii</taxon>
        <taxon>Neopterygii</taxon>
        <taxon>Teleostei</taxon>
        <taxon>Ostariophysi</taxon>
        <taxon>Cypriniformes</taxon>
        <taxon>Cyprinidae</taxon>
        <taxon>Labeoninae</taxon>
        <taxon>Labeonini</taxon>
        <taxon>Cirrhinus</taxon>
    </lineage>
</organism>
<accession>A0ABD0MFX8</accession>
<feature type="non-terminal residue" evidence="1">
    <location>
        <position position="55"/>
    </location>
</feature>
<evidence type="ECO:0000313" key="1">
    <source>
        <dbReference type="EMBL" id="KAL0149144.1"/>
    </source>
</evidence>
<dbReference type="AlphaFoldDB" id="A0ABD0MFX8"/>
<name>A0ABD0MFX8_CIRMR</name>
<dbReference type="EMBL" id="JAMKFB020000531">
    <property type="protein sequence ID" value="KAL0149144.1"/>
    <property type="molecule type" value="Genomic_DNA"/>
</dbReference>
<sequence>MDHLTAIVQSLCQNRAQDQQPQSNDYDHLLPISTLHELNSFDEKLCQDGDFKKHV</sequence>
<reference evidence="1 2" key="1">
    <citation type="submission" date="2024-05" db="EMBL/GenBank/DDBJ databases">
        <title>Genome sequencing and assembly of Indian major carp, Cirrhinus mrigala (Hamilton, 1822).</title>
        <authorList>
            <person name="Mohindra V."/>
            <person name="Chowdhury L.M."/>
            <person name="Lal K."/>
            <person name="Jena J.K."/>
        </authorList>
    </citation>
    <scope>NUCLEOTIDE SEQUENCE [LARGE SCALE GENOMIC DNA]</scope>
    <source>
        <strain evidence="1">CM1030</strain>
        <tissue evidence="1">Blood</tissue>
    </source>
</reference>
<protein>
    <submittedName>
        <fullName evidence="1">Uncharacterized protein</fullName>
    </submittedName>
</protein>
<dbReference type="Proteomes" id="UP001529510">
    <property type="component" value="Unassembled WGS sequence"/>
</dbReference>
<proteinExistence type="predicted"/>
<comment type="caution">
    <text evidence="1">The sequence shown here is derived from an EMBL/GenBank/DDBJ whole genome shotgun (WGS) entry which is preliminary data.</text>
</comment>